<evidence type="ECO:0000313" key="5">
    <source>
        <dbReference type="Proteomes" id="UP000250169"/>
    </source>
</evidence>
<feature type="domain" description="N-acetyltransferase" evidence="3">
    <location>
        <begin position="1"/>
        <end position="183"/>
    </location>
</feature>
<sequence>MIRPATPTDASAVAPLMFQAMEEIVYKMIGKEHREDAIALLQNLFEQEGNQYSYQNAWVYEENNTVIGSVIAYDGAQLHTLRAPVLALIRSSYGIDIVLEDETAKGELYIDTLSVLPTAQGKGIGSQLVTHLKKVTTQPIGLLVDVQNPAAERLYTRLGFTYINHQALAGGMYKHLVYNEELK</sequence>
<proteinExistence type="predicted"/>
<protein>
    <submittedName>
        <fullName evidence="4">Ribosomal-protein-alanine acetyltransferase</fullName>
    </submittedName>
</protein>
<dbReference type="AlphaFoldDB" id="A0A2X2SLP3"/>
<dbReference type="InterPro" id="IPR050832">
    <property type="entry name" value="Bact_Acetyltransf"/>
</dbReference>
<dbReference type="Gene3D" id="3.40.630.30">
    <property type="match status" value="1"/>
</dbReference>
<reference evidence="4 5" key="1">
    <citation type="submission" date="2018-06" db="EMBL/GenBank/DDBJ databases">
        <authorList>
            <consortium name="Pathogen Informatics"/>
            <person name="Doyle S."/>
        </authorList>
    </citation>
    <scope>NUCLEOTIDE SEQUENCE [LARGE SCALE GENOMIC DNA]</scope>
    <source>
        <strain evidence="4 5">NCTC11545</strain>
    </source>
</reference>
<gene>
    <name evidence="4" type="ORF">NCTC11545_00704</name>
</gene>
<dbReference type="CDD" id="cd04301">
    <property type="entry name" value="NAT_SF"/>
    <property type="match status" value="1"/>
</dbReference>
<keyword evidence="1 4" id="KW-0808">Transferase</keyword>
<name>A0A2X2SLP3_CAPOC</name>
<evidence type="ECO:0000256" key="1">
    <source>
        <dbReference type="ARBA" id="ARBA00022679"/>
    </source>
</evidence>
<organism evidence="4 5">
    <name type="scientific">Capnocytophaga ochracea</name>
    <dbReference type="NCBI Taxonomy" id="1018"/>
    <lineage>
        <taxon>Bacteria</taxon>
        <taxon>Pseudomonadati</taxon>
        <taxon>Bacteroidota</taxon>
        <taxon>Flavobacteriia</taxon>
        <taxon>Flavobacteriales</taxon>
        <taxon>Flavobacteriaceae</taxon>
        <taxon>Capnocytophaga</taxon>
    </lineage>
</organism>
<keyword evidence="2" id="KW-0012">Acyltransferase</keyword>
<dbReference type="RefSeq" id="WP_111972250.1">
    <property type="nucleotide sequence ID" value="NZ_UAVS01000001.1"/>
</dbReference>
<dbReference type="PANTHER" id="PTHR43877">
    <property type="entry name" value="AMINOALKYLPHOSPHONATE N-ACETYLTRANSFERASE-RELATED-RELATED"/>
    <property type="match status" value="1"/>
</dbReference>
<dbReference type="GO" id="GO:0016747">
    <property type="term" value="F:acyltransferase activity, transferring groups other than amino-acyl groups"/>
    <property type="evidence" value="ECO:0007669"/>
    <property type="project" value="InterPro"/>
</dbReference>
<dbReference type="Proteomes" id="UP000250169">
    <property type="component" value="Unassembled WGS sequence"/>
</dbReference>
<dbReference type="Pfam" id="PF00583">
    <property type="entry name" value="Acetyltransf_1"/>
    <property type="match status" value="1"/>
</dbReference>
<accession>A0A2X2SLP3</accession>
<dbReference type="SUPFAM" id="SSF55729">
    <property type="entry name" value="Acyl-CoA N-acyltransferases (Nat)"/>
    <property type="match status" value="1"/>
</dbReference>
<evidence type="ECO:0000256" key="2">
    <source>
        <dbReference type="ARBA" id="ARBA00023315"/>
    </source>
</evidence>
<evidence type="ECO:0000313" key="4">
    <source>
        <dbReference type="EMBL" id="SQA93338.1"/>
    </source>
</evidence>
<dbReference type="EMBL" id="UAVS01000001">
    <property type="protein sequence ID" value="SQA93338.1"/>
    <property type="molecule type" value="Genomic_DNA"/>
</dbReference>
<dbReference type="InterPro" id="IPR016181">
    <property type="entry name" value="Acyl_CoA_acyltransferase"/>
</dbReference>
<dbReference type="InterPro" id="IPR000182">
    <property type="entry name" value="GNAT_dom"/>
</dbReference>
<evidence type="ECO:0000259" key="3">
    <source>
        <dbReference type="PROSITE" id="PS51186"/>
    </source>
</evidence>
<dbReference type="PROSITE" id="PS51186">
    <property type="entry name" value="GNAT"/>
    <property type="match status" value="1"/>
</dbReference>